<proteinExistence type="predicted"/>
<dbReference type="EMBL" id="DXHQ01000100">
    <property type="protein sequence ID" value="HIW09469.1"/>
    <property type="molecule type" value="Genomic_DNA"/>
</dbReference>
<reference evidence="1" key="2">
    <citation type="submission" date="2021-04" db="EMBL/GenBank/DDBJ databases">
        <authorList>
            <person name="Gilroy R."/>
        </authorList>
    </citation>
    <scope>NUCLEOTIDE SEQUENCE</scope>
    <source>
        <strain evidence="1">ChiHcolR34-3080</strain>
    </source>
</reference>
<dbReference type="Proteomes" id="UP000823933">
    <property type="component" value="Unassembled WGS sequence"/>
</dbReference>
<protein>
    <submittedName>
        <fullName evidence="1">Uncharacterized protein</fullName>
    </submittedName>
</protein>
<dbReference type="AlphaFoldDB" id="A0A9D1TXR5"/>
<evidence type="ECO:0000313" key="1">
    <source>
        <dbReference type="EMBL" id="HIW09469.1"/>
    </source>
</evidence>
<organism evidence="1 2">
    <name type="scientific">Candidatus Faecalibacterium intestinigallinarum</name>
    <dbReference type="NCBI Taxonomy" id="2838581"/>
    <lineage>
        <taxon>Bacteria</taxon>
        <taxon>Bacillati</taxon>
        <taxon>Bacillota</taxon>
        <taxon>Clostridia</taxon>
        <taxon>Eubacteriales</taxon>
        <taxon>Oscillospiraceae</taxon>
        <taxon>Faecalibacterium</taxon>
    </lineage>
</organism>
<sequence>MSKKLVIDTMFCDLRKMQESTLGQYDSIKVSTMIAVTNARARELMSRYPIEMDCMHTIDLDDETTLNTLNGKTLFTGRNTPNGRQYLVVNGTMTITPDAGDALRQYMGLSINGLVLCPDSLATVLASKAAVNGKIETYPDGAVVLKSNAVIDRAFALRAEPGRLYWAAQRLIAVDDAVDGEELAAKGVRFAAREAYLTESLAESLAPLFDPDTRLVILPDGTTVEQDDLTLNGAALRRFGDSLLVLGDLRLTEDCAEALSNLEYLQVEGDVYLPESLADALDAVTETILDGDVHYLAGKPLFDKLHITVDKSLLDAFPDGLTLVDCTNVTLDGSLTPADVIDHLAFYDCKSITCPAALVSAVNAVADGMGSVNTPDAAEDAGSEEDAGTQHIDAMSYIL</sequence>
<gene>
    <name evidence="1" type="ORF">H9890_08745</name>
</gene>
<name>A0A9D1TXR5_9FIRM</name>
<evidence type="ECO:0000313" key="2">
    <source>
        <dbReference type="Proteomes" id="UP000823933"/>
    </source>
</evidence>
<comment type="caution">
    <text evidence="1">The sequence shown here is derived from an EMBL/GenBank/DDBJ whole genome shotgun (WGS) entry which is preliminary data.</text>
</comment>
<reference evidence="1" key="1">
    <citation type="journal article" date="2021" name="PeerJ">
        <title>Extensive microbial diversity within the chicken gut microbiome revealed by metagenomics and culture.</title>
        <authorList>
            <person name="Gilroy R."/>
            <person name="Ravi A."/>
            <person name="Getino M."/>
            <person name="Pursley I."/>
            <person name="Horton D.L."/>
            <person name="Alikhan N.F."/>
            <person name="Baker D."/>
            <person name="Gharbi K."/>
            <person name="Hall N."/>
            <person name="Watson M."/>
            <person name="Adriaenssens E.M."/>
            <person name="Foster-Nyarko E."/>
            <person name="Jarju S."/>
            <person name="Secka A."/>
            <person name="Antonio M."/>
            <person name="Oren A."/>
            <person name="Chaudhuri R.R."/>
            <person name="La Ragione R."/>
            <person name="Hildebrand F."/>
            <person name="Pallen M.J."/>
        </authorList>
    </citation>
    <scope>NUCLEOTIDE SEQUENCE</scope>
    <source>
        <strain evidence="1">ChiHcolR34-3080</strain>
    </source>
</reference>
<accession>A0A9D1TXR5</accession>